<evidence type="ECO:0000313" key="5">
    <source>
        <dbReference type="EMBL" id="MDR9895562.1"/>
    </source>
</evidence>
<dbReference type="CDD" id="cd06268">
    <property type="entry name" value="PBP1_ABC_transporter_LIVBP-like"/>
    <property type="match status" value="1"/>
</dbReference>
<dbReference type="Gene3D" id="3.40.50.2300">
    <property type="match status" value="2"/>
</dbReference>
<keyword evidence="3" id="KW-1133">Transmembrane helix</keyword>
<accession>A0AAP5M9B3</accession>
<dbReference type="Proteomes" id="UP000667802">
    <property type="component" value="Unassembled WGS sequence"/>
</dbReference>
<dbReference type="SUPFAM" id="SSF53822">
    <property type="entry name" value="Periplasmic binding protein-like I"/>
    <property type="match status" value="1"/>
</dbReference>
<protein>
    <submittedName>
        <fullName evidence="5">ABC transporter substrate-binding protein</fullName>
    </submittedName>
</protein>
<dbReference type="InterPro" id="IPR051010">
    <property type="entry name" value="BCAA_transport"/>
</dbReference>
<dbReference type="InterPro" id="IPR028081">
    <property type="entry name" value="Leu-bd"/>
</dbReference>
<feature type="domain" description="Leucine-binding protein" evidence="4">
    <location>
        <begin position="114"/>
        <end position="443"/>
    </location>
</feature>
<dbReference type="Pfam" id="PF13458">
    <property type="entry name" value="Peripla_BP_6"/>
    <property type="match status" value="1"/>
</dbReference>
<dbReference type="PANTHER" id="PTHR30483">
    <property type="entry name" value="LEUCINE-SPECIFIC-BINDING PROTEIN"/>
    <property type="match status" value="1"/>
</dbReference>
<reference evidence="6" key="1">
    <citation type="journal article" date="2021" name="Science">
        <title>Hunting the eagle killer: A cyanobacterial neurotoxin causes vacuolar myelinopathy.</title>
        <authorList>
            <person name="Breinlinger S."/>
            <person name="Phillips T.J."/>
            <person name="Haram B.N."/>
            <person name="Mares J."/>
            <person name="Martinez Yerena J.A."/>
            <person name="Hrouzek P."/>
            <person name="Sobotka R."/>
            <person name="Henderson W.M."/>
            <person name="Schmieder P."/>
            <person name="Williams S.M."/>
            <person name="Lauderdale J.D."/>
            <person name="Wilde H.D."/>
            <person name="Gerrin W."/>
            <person name="Kust A."/>
            <person name="Washington J.W."/>
            <person name="Wagner C."/>
            <person name="Geier B."/>
            <person name="Liebeke M."/>
            <person name="Enke H."/>
            <person name="Niedermeyer T.H.J."/>
            <person name="Wilde S.B."/>
        </authorList>
    </citation>
    <scope>NUCLEOTIDE SEQUENCE [LARGE SCALE GENOMIC DNA]</scope>
    <source>
        <strain evidence="6">Thurmond2011</strain>
    </source>
</reference>
<keyword evidence="6" id="KW-1185">Reference proteome</keyword>
<dbReference type="RefSeq" id="WP_208345639.1">
    <property type="nucleotide sequence ID" value="NZ_CAWQFN010000706.1"/>
</dbReference>
<sequence>MSRRNETAIFTLALLITLGFVGVVFWWFTNTSGVPLNNLLNLNQKNTSDIISFGEKILGSQEVSLPEQEGVNALAARDYKKAVIRLEAALKLNRNNPQALIFLNNARIGSGKSYTIGASVPISSDPNTALEILRGVAQAQNEINQSGGIQGVPLKVAIANDQDNPEIAKQIAKALVDNQQVLGVVGSSTSDSTLAAGTVYTNGQLVAISPTSTSVKISNFSRYVFRTVPSDFMAARALANYMVKKLQKKNIAVFFNSQSNYSQSLKSEFVQSVSLEGGQLLSEFDLSRADFSAAKSVEQATKQGAEVLMFAPDRDTLDKALQVIQVNHKRLAMLGGDDVYGSKTLEVGREQALGMVLAVPWHIEGNKLSDFPYKSRQLWNADVNWRTAMAYDATRVLFAAIERNPTRSGVQEVITSPNFSITGASGTIRFLPSGDRNAQVQLVQIIARNSSRSGTGYDFVPVPQ</sequence>
<dbReference type="InterPro" id="IPR028082">
    <property type="entry name" value="Peripla_BP_I"/>
</dbReference>
<dbReference type="AlphaFoldDB" id="A0AAP5M9B3"/>
<evidence type="ECO:0000259" key="4">
    <source>
        <dbReference type="Pfam" id="PF13458"/>
    </source>
</evidence>
<evidence type="ECO:0000256" key="2">
    <source>
        <dbReference type="ARBA" id="ARBA00022729"/>
    </source>
</evidence>
<dbReference type="EMBL" id="JAALHA020000005">
    <property type="protein sequence ID" value="MDR9895562.1"/>
    <property type="molecule type" value="Genomic_DNA"/>
</dbReference>
<keyword evidence="3" id="KW-0812">Transmembrane</keyword>
<evidence type="ECO:0000313" key="6">
    <source>
        <dbReference type="Proteomes" id="UP000667802"/>
    </source>
</evidence>
<dbReference type="PANTHER" id="PTHR30483:SF6">
    <property type="entry name" value="PERIPLASMIC BINDING PROTEIN OF ABC TRANSPORTER FOR NATURAL AMINO ACIDS"/>
    <property type="match status" value="1"/>
</dbReference>
<organism evidence="5 6">
    <name type="scientific">Aetokthonos hydrillicola Thurmond2011</name>
    <dbReference type="NCBI Taxonomy" id="2712845"/>
    <lineage>
        <taxon>Bacteria</taxon>
        <taxon>Bacillati</taxon>
        <taxon>Cyanobacteriota</taxon>
        <taxon>Cyanophyceae</taxon>
        <taxon>Nostocales</taxon>
        <taxon>Hapalosiphonaceae</taxon>
        <taxon>Aetokthonos</taxon>
    </lineage>
</organism>
<comment type="similarity">
    <text evidence="1">Belongs to the leucine-binding protein family.</text>
</comment>
<keyword evidence="2" id="KW-0732">Signal</keyword>
<proteinExistence type="inferred from homology"/>
<comment type="caution">
    <text evidence="5">The sequence shown here is derived from an EMBL/GenBank/DDBJ whole genome shotgun (WGS) entry which is preliminary data.</text>
</comment>
<name>A0AAP5M9B3_9CYAN</name>
<evidence type="ECO:0000256" key="3">
    <source>
        <dbReference type="SAM" id="Phobius"/>
    </source>
</evidence>
<keyword evidence="3" id="KW-0472">Membrane</keyword>
<evidence type="ECO:0000256" key="1">
    <source>
        <dbReference type="ARBA" id="ARBA00010062"/>
    </source>
</evidence>
<gene>
    <name evidence="5" type="ORF">G7B40_013435</name>
</gene>
<feature type="transmembrane region" description="Helical" evidence="3">
    <location>
        <begin position="7"/>
        <end position="28"/>
    </location>
</feature>